<organism evidence="3">
    <name type="scientific">Candidatus Enterococcus mansonii</name>
    <dbReference type="NCBI Taxonomy" id="1834181"/>
    <lineage>
        <taxon>Bacteria</taxon>
        <taxon>Bacillati</taxon>
        <taxon>Bacillota</taxon>
        <taxon>Bacilli</taxon>
        <taxon>Lactobacillales</taxon>
        <taxon>Enterococcaceae</taxon>
        <taxon>Enterococcus</taxon>
    </lineage>
</organism>
<dbReference type="EMBL" id="NGLE02000001">
    <property type="protein sequence ID" value="MEI5993847.1"/>
    <property type="molecule type" value="Genomic_DNA"/>
</dbReference>
<proteinExistence type="predicted"/>
<dbReference type="InterPro" id="IPR007737">
    <property type="entry name" value="Mga_HTH"/>
</dbReference>
<dbReference type="Proteomes" id="UP000195139">
    <property type="component" value="Unassembled WGS sequence"/>
</dbReference>
<accession>A0A242CC35</accession>
<evidence type="ECO:0000313" key="3">
    <source>
        <dbReference type="EMBL" id="OTO07771.1"/>
    </source>
</evidence>
<keyword evidence="4" id="KW-1185">Reference proteome</keyword>
<dbReference type="InterPro" id="IPR036388">
    <property type="entry name" value="WH-like_DNA-bd_sf"/>
</dbReference>
<dbReference type="Gene3D" id="1.10.10.10">
    <property type="entry name" value="Winged helix-like DNA-binding domain superfamily/Winged helix DNA-binding domain"/>
    <property type="match status" value="1"/>
</dbReference>
<evidence type="ECO:0000259" key="1">
    <source>
        <dbReference type="Pfam" id="PF05043"/>
    </source>
</evidence>
<dbReference type="EMBL" id="NGLE01000003">
    <property type="protein sequence ID" value="OTO07771.1"/>
    <property type="molecule type" value="Genomic_DNA"/>
</dbReference>
<dbReference type="Pfam" id="PF05043">
    <property type="entry name" value="Mga"/>
    <property type="match status" value="1"/>
</dbReference>
<protein>
    <recommendedName>
        <fullName evidence="1">Mga helix-turn-helix domain-containing protein</fullName>
    </recommendedName>
</protein>
<evidence type="ECO:0000313" key="4">
    <source>
        <dbReference type="Proteomes" id="UP000195139"/>
    </source>
</evidence>
<comment type="caution">
    <text evidence="3">The sequence shown here is derived from an EMBL/GenBank/DDBJ whole genome shotgun (WGS) entry which is preliminary data.</text>
</comment>
<reference evidence="3" key="1">
    <citation type="submission" date="2017-05" db="EMBL/GenBank/DDBJ databases">
        <title>The Genome Sequence of Enterococcus sp. 4G2_DIV0659.</title>
        <authorList>
            <consortium name="The Broad Institute Genomics Platform"/>
            <consortium name="The Broad Institute Genomic Center for Infectious Diseases"/>
            <person name="Earl A."/>
            <person name="Manson A."/>
            <person name="Schwartman J."/>
            <person name="Gilmore M."/>
            <person name="Abouelleil A."/>
            <person name="Cao P."/>
            <person name="Chapman S."/>
            <person name="Cusick C."/>
            <person name="Shea T."/>
            <person name="Young S."/>
            <person name="Neafsey D."/>
            <person name="Nusbaum C."/>
            <person name="Birren B."/>
        </authorList>
    </citation>
    <scope>NUCLEOTIDE SEQUENCE [LARGE SCALE GENOMIC DNA]</scope>
    <source>
        <strain evidence="3">4G2_DIV0659</strain>
    </source>
</reference>
<reference evidence="2 4" key="2">
    <citation type="submission" date="2018-07" db="EMBL/GenBank/DDBJ databases">
        <title>The Genome Sequence of Enterococcus sp. DIV0659b.</title>
        <authorList>
            <consortium name="The Broad Institute Genomics Platform"/>
            <consortium name="The Broad Institute Genomic Center for Infectious Diseases"/>
            <person name="Earl A."/>
            <person name="Manson A."/>
            <person name="Schwartman J."/>
            <person name="Gilmore M."/>
            <person name="Abouelleil A."/>
            <person name="Cao P."/>
            <person name="Chapman S."/>
            <person name="Cusick C."/>
            <person name="Shea T."/>
            <person name="Young S."/>
            <person name="Neafsey D."/>
            <person name="Nusbaum C."/>
            <person name="Birren B."/>
        </authorList>
    </citation>
    <scope>NUCLEOTIDE SEQUENCE [LARGE SCALE GENOMIC DNA]</scope>
    <source>
        <strain evidence="2 4">4G2_DIV0659</strain>
    </source>
</reference>
<sequence length="496" mass="59425">MRLFLDDIYDRRMKILSIINSSKQEVSIKDIVNKTEVVPRTVSMIVKQFEQELEKDVFKVNYTNNTIKNVYATNIDINAIGRKYLLQSIMYKIIEQIFLYEKIDVSKFCEAEYISQATFSRRRKKLKEILQGCGLNLSRENKIIGEELRIRNFYFQFFSKASNTWLFRPQEFHELNDYFSQRVVDWENKSSVQRYHINLITYISIIRSKQRNFVNNKKLIELSKKRTNSSNLQLLFDYFSKSKNKTNEQVWSEASATLFILYKEKIFNDSLEVDAYETFFSIDHFSFVTHSNIFVREIIDAFFEGITDKYLYLRIRQEIDLYHLIVKTCFIDPKNFDFVYDERVYTNMDHFEKTIREKTIRIFQHLKTTQYSEFFNQIPKYITETSLIDYIYFSIYALFVELKNSESQSIKIFVQDANVAMSNLLKQKINCFFGSKVKCIDRLELNPDLIITDTNIVVADKQVEQVYINRLSDFDFLVENIERKILEKHSKETRDF</sequence>
<gene>
    <name evidence="2" type="ORF">A5880_001394</name>
    <name evidence="3" type="ORF">A5880_002041</name>
</gene>
<name>A0A242CC35_9ENTE</name>
<feature type="domain" description="Mga helix-turn-helix" evidence="1">
    <location>
        <begin position="74"/>
        <end position="158"/>
    </location>
</feature>
<evidence type="ECO:0000313" key="2">
    <source>
        <dbReference type="EMBL" id="MEI5993847.1"/>
    </source>
</evidence>
<dbReference type="RefSeq" id="WP_179190445.1">
    <property type="nucleotide sequence ID" value="NZ_NGLE02000001.1"/>
</dbReference>
<dbReference type="AlphaFoldDB" id="A0A242CC35"/>